<reference evidence="3 4" key="1">
    <citation type="submission" date="2020-06" db="EMBL/GenBank/DDBJ databases">
        <title>Schlegella sp. ID0723 isolated from air conditioner.</title>
        <authorList>
            <person name="Kim D.Y."/>
            <person name="Kim D.-U."/>
        </authorList>
    </citation>
    <scope>NUCLEOTIDE SEQUENCE [LARGE SCALE GENOMIC DNA]</scope>
    <source>
        <strain evidence="3 4">ID0723</strain>
    </source>
</reference>
<gene>
    <name evidence="3" type="ORF">HQN59_12030</name>
</gene>
<dbReference type="AlphaFoldDB" id="A0A7Y6NNK5"/>
<keyword evidence="1" id="KW-0812">Transmembrane</keyword>
<evidence type="ECO:0000256" key="2">
    <source>
        <dbReference type="SAM" id="SignalP"/>
    </source>
</evidence>
<keyword evidence="4" id="KW-1185">Reference proteome</keyword>
<feature type="transmembrane region" description="Helical" evidence="1">
    <location>
        <begin position="165"/>
        <end position="189"/>
    </location>
</feature>
<dbReference type="EMBL" id="JABWMJ010000005">
    <property type="protein sequence ID" value="NUZ06490.1"/>
    <property type="molecule type" value="Genomic_DNA"/>
</dbReference>
<feature type="chain" id="PRO_5031165769" evidence="2">
    <location>
        <begin position="26"/>
        <end position="194"/>
    </location>
</feature>
<name>A0A7Y6NNK5_9BURK</name>
<protein>
    <submittedName>
        <fullName evidence="3">PEP-CTERM sorting domain-containing protein</fullName>
    </submittedName>
</protein>
<evidence type="ECO:0000313" key="4">
    <source>
        <dbReference type="Proteomes" id="UP000529637"/>
    </source>
</evidence>
<evidence type="ECO:0000256" key="1">
    <source>
        <dbReference type="SAM" id="Phobius"/>
    </source>
</evidence>
<feature type="signal peptide" evidence="2">
    <location>
        <begin position="1"/>
        <end position="25"/>
    </location>
</feature>
<proteinExistence type="predicted"/>
<keyword evidence="1" id="KW-1133">Transmembrane helix</keyword>
<keyword evidence="2" id="KW-0732">Signal</keyword>
<accession>A0A7Y6NNK5</accession>
<sequence>MTKRFHLLAACAAACLGTLAAPASALVLLGTPAGGAAIADYSGIGVVSFDADFTSPTLVPLQFRIESADLLAPVSFNAVIRNFTGSGLDGLSFLLDGATFASAGSVTRSFGSTQLDVAATYAALRFAVPEYLDVEIGNALGRPGATDWTLSLAGRSVGDVITMQVVPAAVAEPPLIALVAGGLGLLAWARRRRG</sequence>
<keyword evidence="1" id="KW-0472">Membrane</keyword>
<dbReference type="Proteomes" id="UP000529637">
    <property type="component" value="Unassembled WGS sequence"/>
</dbReference>
<comment type="caution">
    <text evidence="3">The sequence shown here is derived from an EMBL/GenBank/DDBJ whole genome shotgun (WGS) entry which is preliminary data.</text>
</comment>
<evidence type="ECO:0000313" key="3">
    <source>
        <dbReference type="EMBL" id="NUZ06490.1"/>
    </source>
</evidence>
<organism evidence="3 4">
    <name type="scientific">Piscinibacter koreensis</name>
    <dbReference type="NCBI Taxonomy" id="2742824"/>
    <lineage>
        <taxon>Bacteria</taxon>
        <taxon>Pseudomonadati</taxon>
        <taxon>Pseudomonadota</taxon>
        <taxon>Betaproteobacteria</taxon>
        <taxon>Burkholderiales</taxon>
        <taxon>Sphaerotilaceae</taxon>
        <taxon>Piscinibacter</taxon>
    </lineage>
</organism>